<evidence type="ECO:0000256" key="1">
    <source>
        <dbReference type="SAM" id="Phobius"/>
    </source>
</evidence>
<evidence type="ECO:0000313" key="3">
    <source>
        <dbReference type="Proteomes" id="UP001181622"/>
    </source>
</evidence>
<accession>A0ABU1DKZ1</accession>
<keyword evidence="2" id="KW-0808">Transferase</keyword>
<keyword evidence="2" id="KW-0548">Nucleotidyltransferase</keyword>
<dbReference type="Pfam" id="PF01148">
    <property type="entry name" value="CTP_transf_1"/>
    <property type="match status" value="1"/>
</dbReference>
<reference evidence="2" key="1">
    <citation type="submission" date="2020-10" db="EMBL/GenBank/DDBJ databases">
        <authorList>
            <person name="Abbas A."/>
            <person name="Razzaq R."/>
            <person name="Waqas M."/>
            <person name="Abbas N."/>
            <person name="Nielsen T.K."/>
            <person name="Hansen L.H."/>
            <person name="Hussain S."/>
            <person name="Shahid M."/>
        </authorList>
    </citation>
    <scope>NUCLEOTIDE SEQUENCE</scope>
    <source>
        <strain evidence="2">S14</strain>
    </source>
</reference>
<feature type="transmembrane region" description="Helical" evidence="1">
    <location>
        <begin position="218"/>
        <end position="239"/>
    </location>
</feature>
<dbReference type="PANTHER" id="PTHR43535:SF1">
    <property type="entry name" value="PHOSPHATIDATE CYTIDYLYLTRANSFERASE"/>
    <property type="match status" value="1"/>
</dbReference>
<feature type="transmembrane region" description="Helical" evidence="1">
    <location>
        <begin position="46"/>
        <end position="73"/>
    </location>
</feature>
<sequence length="308" mass="33266">MSPLALVLGVVLLALVAGSVAGKILSRRTTTDEARATIENLNARTRSWWVMVVVFGAALLVGKGATTILFAGLSFMALREFWTLAPSRPGDHRALFASFFLVLPYHYWLLWTGWYGLFVILIPVYAFLALPALATLAGDVTDFLARSARTQWGLMLGVYMLSHAPALLMLETGSEPALLLLWLVVVCQLSDVAQYVFGKTLGRTRFSPNVSPSKTLEGLFGGGFSAALIGAALYGLTPFAPLEAFAMALAVVAAGFFGGFVLSAVKRDLGAKDWGYVIEGHGGVLDRVDSLIFAAPILFHLTRYWFTP</sequence>
<dbReference type="PANTHER" id="PTHR43535">
    <property type="entry name" value="PHOSPHATIDATE CYTIDYLYLTRANSFERASE"/>
    <property type="match status" value="1"/>
</dbReference>
<keyword evidence="1" id="KW-0472">Membrane</keyword>
<feature type="transmembrane region" description="Helical" evidence="1">
    <location>
        <begin position="176"/>
        <end position="197"/>
    </location>
</feature>
<dbReference type="Proteomes" id="UP001181622">
    <property type="component" value="Unassembled WGS sequence"/>
</dbReference>
<dbReference type="RefSeq" id="WP_309394616.1">
    <property type="nucleotide sequence ID" value="NZ_JADBEO010000063.1"/>
</dbReference>
<keyword evidence="1" id="KW-1133">Transmembrane helix</keyword>
<keyword evidence="1" id="KW-0812">Transmembrane</keyword>
<feature type="transmembrane region" description="Helical" evidence="1">
    <location>
        <begin position="245"/>
        <end position="265"/>
    </location>
</feature>
<gene>
    <name evidence="2" type="ORF">IHQ68_18765</name>
</gene>
<name>A0ABU1DKZ1_9HYPH</name>
<organism evidence="2 3">
    <name type="scientific">Chelatococcus sambhunathii</name>
    <dbReference type="NCBI Taxonomy" id="363953"/>
    <lineage>
        <taxon>Bacteria</taxon>
        <taxon>Pseudomonadati</taxon>
        <taxon>Pseudomonadota</taxon>
        <taxon>Alphaproteobacteria</taxon>
        <taxon>Hyphomicrobiales</taxon>
        <taxon>Chelatococcaceae</taxon>
        <taxon>Chelatococcus</taxon>
    </lineage>
</organism>
<evidence type="ECO:0000313" key="2">
    <source>
        <dbReference type="EMBL" id="MDR4308668.1"/>
    </source>
</evidence>
<proteinExistence type="predicted"/>
<keyword evidence="3" id="KW-1185">Reference proteome</keyword>
<comment type="caution">
    <text evidence="2">The sequence shown here is derived from an EMBL/GenBank/DDBJ whole genome shotgun (WGS) entry which is preliminary data.</text>
</comment>
<feature type="transmembrane region" description="Helical" evidence="1">
    <location>
        <begin position="94"/>
        <end position="111"/>
    </location>
</feature>
<dbReference type="GO" id="GO:0016779">
    <property type="term" value="F:nucleotidyltransferase activity"/>
    <property type="evidence" value="ECO:0007669"/>
    <property type="project" value="UniProtKB-KW"/>
</dbReference>
<protein>
    <submittedName>
        <fullName evidence="2">Phosphatidate cytidylyltransferase</fullName>
    </submittedName>
</protein>
<feature type="transmembrane region" description="Helical" evidence="1">
    <location>
        <begin position="117"/>
        <end position="140"/>
    </location>
</feature>
<dbReference type="EMBL" id="JADBEO010000063">
    <property type="protein sequence ID" value="MDR4308668.1"/>
    <property type="molecule type" value="Genomic_DNA"/>
</dbReference>